<dbReference type="RefSeq" id="WP_132345414.1">
    <property type="nucleotide sequence ID" value="NZ_CAWOLF010000009.1"/>
</dbReference>
<feature type="region of interest" description="Disordered" evidence="2">
    <location>
        <begin position="270"/>
        <end position="297"/>
    </location>
</feature>
<comment type="caution">
    <text evidence="4">The sequence shown here is derived from an EMBL/GenBank/DDBJ whole genome shotgun (WGS) entry which is preliminary data.</text>
</comment>
<name>A0A4R4JDN8_PHOLU</name>
<feature type="region of interest" description="Disordered" evidence="2">
    <location>
        <begin position="312"/>
        <end position="331"/>
    </location>
</feature>
<gene>
    <name evidence="4" type="ORF">C5468_10630</name>
</gene>
<comment type="similarity">
    <text evidence="1">Belongs to the Rpn/YhgA-like nuclease family.</text>
</comment>
<feature type="compositionally biased region" description="Polar residues" evidence="2">
    <location>
        <begin position="316"/>
        <end position="331"/>
    </location>
</feature>
<dbReference type="AlphaFoldDB" id="A0A4R4JDN8"/>
<dbReference type="Proteomes" id="UP000295550">
    <property type="component" value="Unassembled WGS sequence"/>
</dbReference>
<dbReference type="GO" id="GO:0006310">
    <property type="term" value="P:DNA recombination"/>
    <property type="evidence" value="ECO:0007669"/>
    <property type="project" value="TreeGrafter"/>
</dbReference>
<dbReference type="InterPro" id="IPR006842">
    <property type="entry name" value="Transposase_31"/>
</dbReference>
<dbReference type="InterPro" id="IPR010106">
    <property type="entry name" value="RpnA"/>
</dbReference>
<reference evidence="4 5" key="1">
    <citation type="journal article" date="2019" name="Int. J. Syst. Evol. Microbiol.">
        <title>Photorhabdus khanii subsp. guanajuatensis subsp. nov., isolated from Heterorhabditis atacamensis, and Photorhabdus luminescens subsp. mexicana subsp. nov., isolated from Heterorhabditis mexicana entomopathogenic nematodes.</title>
        <authorList>
            <person name="Machado R.A.R."/>
            <person name="Bruno P."/>
            <person name="Arce C.C.M."/>
            <person name="Liechti N."/>
            <person name="Kohler A."/>
            <person name="Bernal J."/>
            <person name="Bruggmann R."/>
            <person name="Turlings T.C.J."/>
        </authorList>
    </citation>
    <scope>NUCLEOTIDE SEQUENCE [LARGE SCALE GENOMIC DNA]</scope>
    <source>
        <strain evidence="4 5">MEX47-22</strain>
    </source>
</reference>
<feature type="domain" description="Transposase (putative) YhgA-like" evidence="3">
    <location>
        <begin position="8"/>
        <end position="207"/>
    </location>
</feature>
<dbReference type="InterPro" id="IPR051699">
    <property type="entry name" value="Rpn/YhgA-like_nuclease"/>
</dbReference>
<evidence type="ECO:0000259" key="3">
    <source>
        <dbReference type="Pfam" id="PF04754"/>
    </source>
</evidence>
<organism evidence="4 5">
    <name type="scientific">Photorhabdus luminescens subsp. mexicana</name>
    <dbReference type="NCBI Taxonomy" id="2100167"/>
    <lineage>
        <taxon>Bacteria</taxon>
        <taxon>Pseudomonadati</taxon>
        <taxon>Pseudomonadota</taxon>
        <taxon>Gammaproteobacteria</taxon>
        <taxon>Enterobacterales</taxon>
        <taxon>Morganellaceae</taxon>
        <taxon>Photorhabdus</taxon>
    </lineage>
</organism>
<dbReference type="Pfam" id="PF04754">
    <property type="entry name" value="Transposase_31"/>
    <property type="match status" value="1"/>
</dbReference>
<dbReference type="NCBIfam" id="TIGR01784">
    <property type="entry name" value="T_den_put_tspse"/>
    <property type="match status" value="1"/>
</dbReference>
<sequence length="331" mass="38417">MKRKNTPTPHDAIFKKFLSHIDTARDFLEIHLPATLRAVCDLDTLRLESGSFIEDNLRVHYSDILYSLKTTQGESYVYCVIEHQSSPDKMMAFRLMRYSISAMQWHLEQGHEKLPLVIPVLFYHGKIRPYPWSTNWFDCFDASALAEEIYSNAFPLVDVTVIPDDEILTHKRVALLEIVQKHIRQRDMAELQQELTMLFAYDYYTYELLKSMLNYILLVGDTADPEGFIRQLAEQFPKYEEVLMTIAQKLQHKGHQEGLKEGLQKCQEAREEGLQEGLQKGEKKGEKKGEEKGEKRASLKIARALMDNGIDRETIMKSTGLSQNELEQIYH</sequence>
<dbReference type="EMBL" id="PUJX01000009">
    <property type="protein sequence ID" value="TDB52187.1"/>
    <property type="molecule type" value="Genomic_DNA"/>
</dbReference>
<dbReference type="PANTHER" id="PTHR34611">
    <property type="match status" value="1"/>
</dbReference>
<evidence type="ECO:0000256" key="1">
    <source>
        <dbReference type="ARBA" id="ARBA00009787"/>
    </source>
</evidence>
<dbReference type="PANTHER" id="PTHR34611:SF4">
    <property type="entry name" value="RECOMBINATION-PROMOTING NUCLEASE PSLT051"/>
    <property type="match status" value="1"/>
</dbReference>
<proteinExistence type="inferred from homology"/>
<evidence type="ECO:0000256" key="2">
    <source>
        <dbReference type="SAM" id="MobiDB-lite"/>
    </source>
</evidence>
<evidence type="ECO:0000313" key="4">
    <source>
        <dbReference type="EMBL" id="TDB52187.1"/>
    </source>
</evidence>
<protein>
    <submittedName>
        <fullName evidence="4">ISNCY family transposase</fullName>
    </submittedName>
</protein>
<accession>A0A4R4JDN8</accession>
<evidence type="ECO:0000313" key="5">
    <source>
        <dbReference type="Proteomes" id="UP000295550"/>
    </source>
</evidence>
<dbReference type="GO" id="GO:1990238">
    <property type="term" value="F:double-stranded DNA endonuclease activity"/>
    <property type="evidence" value="ECO:0007669"/>
    <property type="project" value="TreeGrafter"/>
</dbReference>